<evidence type="ECO:0000256" key="1">
    <source>
        <dbReference type="SAM" id="MobiDB-lite"/>
    </source>
</evidence>
<protein>
    <submittedName>
        <fullName evidence="2">Uncharacterized protein</fullName>
    </submittedName>
</protein>
<proteinExistence type="predicted"/>
<reference evidence="2 3" key="1">
    <citation type="submission" date="2019-02" db="EMBL/GenBank/DDBJ databases">
        <title>Deep-cultivation of Planctomycetes and their phenomic and genomic characterization uncovers novel biology.</title>
        <authorList>
            <person name="Wiegand S."/>
            <person name="Jogler M."/>
            <person name="Boedeker C."/>
            <person name="Pinto D."/>
            <person name="Vollmers J."/>
            <person name="Rivas-Marin E."/>
            <person name="Kohn T."/>
            <person name="Peeters S.H."/>
            <person name="Heuer A."/>
            <person name="Rast P."/>
            <person name="Oberbeckmann S."/>
            <person name="Bunk B."/>
            <person name="Jeske O."/>
            <person name="Meyerdierks A."/>
            <person name="Storesund J.E."/>
            <person name="Kallscheuer N."/>
            <person name="Luecker S."/>
            <person name="Lage O.M."/>
            <person name="Pohl T."/>
            <person name="Merkel B.J."/>
            <person name="Hornburger P."/>
            <person name="Mueller R.-W."/>
            <person name="Bruemmer F."/>
            <person name="Labrenz M."/>
            <person name="Spormann A.M."/>
            <person name="Op den Camp H."/>
            <person name="Overmann J."/>
            <person name="Amann R."/>
            <person name="Jetten M.S.M."/>
            <person name="Mascher T."/>
            <person name="Medema M.H."/>
            <person name="Devos D.P."/>
            <person name="Kaster A.-K."/>
            <person name="Ovreas L."/>
            <person name="Rohde M."/>
            <person name="Galperin M.Y."/>
            <person name="Jogler C."/>
        </authorList>
    </citation>
    <scope>NUCLEOTIDE SEQUENCE [LARGE SCALE GENOMIC DNA]</scope>
    <source>
        <strain evidence="2 3">Mal52</strain>
    </source>
</reference>
<organism evidence="2 3">
    <name type="scientific">Symmachiella dynata</name>
    <dbReference type="NCBI Taxonomy" id="2527995"/>
    <lineage>
        <taxon>Bacteria</taxon>
        <taxon>Pseudomonadati</taxon>
        <taxon>Planctomycetota</taxon>
        <taxon>Planctomycetia</taxon>
        <taxon>Planctomycetales</taxon>
        <taxon>Planctomycetaceae</taxon>
        <taxon>Symmachiella</taxon>
    </lineage>
</organism>
<sequence>MTAPRKQAPKRRRNFHRRYRFHGHADFNVELSNQIAKDHTGLLTPELPAFRRTLDPQNGKEVHEKQRHNDTSPERI</sequence>
<feature type="region of interest" description="Disordered" evidence="1">
    <location>
        <begin position="40"/>
        <end position="76"/>
    </location>
</feature>
<dbReference type="EMBL" id="CP036276">
    <property type="protein sequence ID" value="QDU41880.1"/>
    <property type="molecule type" value="Genomic_DNA"/>
</dbReference>
<feature type="compositionally biased region" description="Basic and acidic residues" evidence="1">
    <location>
        <begin position="52"/>
        <end position="76"/>
    </location>
</feature>
<accession>A0A517ZHC7</accession>
<name>A0A517ZHC7_9PLAN</name>
<keyword evidence="3" id="KW-1185">Reference proteome</keyword>
<dbReference type="Proteomes" id="UP000319383">
    <property type="component" value="Chromosome"/>
</dbReference>
<dbReference type="KEGG" id="sdyn:Mal52_03340"/>
<gene>
    <name evidence="2" type="ORF">Mal52_03340</name>
</gene>
<evidence type="ECO:0000313" key="3">
    <source>
        <dbReference type="Proteomes" id="UP000319383"/>
    </source>
</evidence>
<dbReference type="AlphaFoldDB" id="A0A517ZHC7"/>
<evidence type="ECO:0000313" key="2">
    <source>
        <dbReference type="EMBL" id="QDU41880.1"/>
    </source>
</evidence>